<dbReference type="OrthoDB" id="8451629at2"/>
<dbReference type="STRING" id="310780.SAMN05216267_101172"/>
<evidence type="ECO:0000313" key="2">
    <source>
        <dbReference type="EMBL" id="SEN84714.1"/>
    </source>
</evidence>
<name>A0A1H8JVF5_9ACTN</name>
<gene>
    <name evidence="2" type="ORF">SAMN05216267_101172</name>
</gene>
<dbReference type="Proteomes" id="UP000181951">
    <property type="component" value="Unassembled WGS sequence"/>
</dbReference>
<protein>
    <submittedName>
        <fullName evidence="2">Uncharacterized protein</fullName>
    </submittedName>
</protein>
<keyword evidence="3" id="KW-1185">Reference proteome</keyword>
<proteinExistence type="predicted"/>
<accession>A0A1H8JVF5</accession>
<reference evidence="2 3" key="1">
    <citation type="submission" date="2016-10" db="EMBL/GenBank/DDBJ databases">
        <authorList>
            <person name="de Groot N.N."/>
        </authorList>
    </citation>
    <scope>NUCLEOTIDE SEQUENCE [LARGE SCALE GENOMIC DNA]</scope>
    <source>
        <strain evidence="2 3">CGMCC 4.2026</strain>
    </source>
</reference>
<evidence type="ECO:0000256" key="1">
    <source>
        <dbReference type="SAM" id="MobiDB-lite"/>
    </source>
</evidence>
<organism evidence="2 3">
    <name type="scientific">Actinacidiphila rubida</name>
    <dbReference type="NCBI Taxonomy" id="310780"/>
    <lineage>
        <taxon>Bacteria</taxon>
        <taxon>Bacillati</taxon>
        <taxon>Actinomycetota</taxon>
        <taxon>Actinomycetes</taxon>
        <taxon>Kitasatosporales</taxon>
        <taxon>Streptomycetaceae</taxon>
        <taxon>Actinacidiphila</taxon>
    </lineage>
</organism>
<evidence type="ECO:0000313" key="3">
    <source>
        <dbReference type="Proteomes" id="UP000181951"/>
    </source>
</evidence>
<feature type="region of interest" description="Disordered" evidence="1">
    <location>
        <begin position="1"/>
        <end position="53"/>
    </location>
</feature>
<sequence length="97" mass="10089">MSGERHVPGRQIPDVPPESPAEGARDGTSHDGGAGAPQRLTDGAPHGVTEGGDPVCWLDRLCEECGAMREDPATAACRRCGTPFTVPGRSAPDPRET</sequence>
<dbReference type="AlphaFoldDB" id="A0A1H8JVF5"/>
<dbReference type="RefSeq" id="WP_069463066.1">
    <property type="nucleotide sequence ID" value="NZ_FODD01000011.1"/>
</dbReference>
<dbReference type="EMBL" id="FODD01000011">
    <property type="protein sequence ID" value="SEN84714.1"/>
    <property type="molecule type" value="Genomic_DNA"/>
</dbReference>